<comment type="caution">
    <text evidence="1">The sequence shown here is derived from an EMBL/GenBank/DDBJ whole genome shotgun (WGS) entry which is preliminary data.</text>
</comment>
<proteinExistence type="predicted"/>
<gene>
    <name evidence="1" type="ORF">DD666_09890</name>
</gene>
<evidence type="ECO:0000313" key="2">
    <source>
        <dbReference type="Proteomes" id="UP000264036"/>
    </source>
</evidence>
<reference evidence="1 2" key="1">
    <citation type="journal article" date="2018" name="Nat. Biotechnol.">
        <title>A standardized bacterial taxonomy based on genome phylogeny substantially revises the tree of life.</title>
        <authorList>
            <person name="Parks D.H."/>
            <person name="Chuvochina M."/>
            <person name="Waite D.W."/>
            <person name="Rinke C."/>
            <person name="Skarshewski A."/>
            <person name="Chaumeil P.A."/>
            <person name="Hugenholtz P."/>
        </authorList>
    </citation>
    <scope>NUCLEOTIDE SEQUENCE [LARGE SCALE GENOMIC DNA]</scope>
    <source>
        <strain evidence="1">UBA10707</strain>
    </source>
</reference>
<dbReference type="Proteomes" id="UP000264036">
    <property type="component" value="Unassembled WGS sequence"/>
</dbReference>
<dbReference type="EMBL" id="DOEK01000027">
    <property type="protein sequence ID" value="HBP29713.1"/>
    <property type="molecule type" value="Genomic_DNA"/>
</dbReference>
<name>A0A356LFB6_9BURK</name>
<sequence length="129" mass="14407">MNNLAKNVKLNSILSTFRANIVQEVTTKRKDQILTLSATAPEFMLCLDSHELANNAVRGSLRLSKPTYHCGAIKWHEKKAVFLACEKVTSNSPPMTIREIVAIFKGMYYADISLTQIPKIKAIVGTQTR</sequence>
<organism evidence="1 2">
    <name type="scientific">Advenella kashmirensis</name>
    <dbReference type="NCBI Taxonomy" id="310575"/>
    <lineage>
        <taxon>Bacteria</taxon>
        <taxon>Pseudomonadati</taxon>
        <taxon>Pseudomonadota</taxon>
        <taxon>Betaproteobacteria</taxon>
        <taxon>Burkholderiales</taxon>
        <taxon>Alcaligenaceae</taxon>
    </lineage>
</organism>
<accession>A0A356LFB6</accession>
<evidence type="ECO:0000313" key="1">
    <source>
        <dbReference type="EMBL" id="HBP29713.1"/>
    </source>
</evidence>
<dbReference type="AlphaFoldDB" id="A0A356LFB6"/>
<protein>
    <submittedName>
        <fullName evidence="1">Uncharacterized protein</fullName>
    </submittedName>
</protein>